<accession>A0ACC3S2V6</accession>
<dbReference type="EMBL" id="JAMKPW020000044">
    <property type="protein sequence ID" value="KAK8192628.1"/>
    <property type="molecule type" value="Genomic_DNA"/>
</dbReference>
<evidence type="ECO:0000313" key="2">
    <source>
        <dbReference type="Proteomes" id="UP001320706"/>
    </source>
</evidence>
<proteinExistence type="predicted"/>
<gene>
    <name evidence="1" type="primary">CLG1</name>
    <name evidence="1" type="ORF">M8818_007800</name>
</gene>
<sequence>MPSFYPRPTGSQLPLTPPDFMPASYDHSCRGMQYPQDQYMAQQAIGSRQDNGYDYSRGYAPSATTSNQQSLYHPGNYSTQHSLPPISSYYEPQGAPILPPLRMQDHAYAEDEYRRQQLQQEQLTQAARQQTQQQQAPKEEKATGGVSAKLDYDMDRMTDFVSEMAQGMYALHTSKICLADIDIIRSIHQGPLPHQGPFRKWVAQVLSATRLPSATILLSLHYLTVRMKDHPRSVGSSENQIYRLLAVALILGSKFLDDNTFINRSWSDVSGIKVSELNVLEIEWLSLIRYDLHCDPSDPAGLSQWITAWKNYDTRAVSKARASRLSPLNTSIHRQTSMRSSHSPYQQQYAKGSHGEFTPVSGRSGSGYSTPYSTADPWNRSDHANMDSYYNNHYRYPTFDELDHSTRLTPHEQARRSAFGYNALPPLQSYTPAPYANHWASSPWNSVHPHGCVCMTCSGQFTYNMAPGYGAQTVAG</sequence>
<protein>
    <submittedName>
        <fullName evidence="1">Cyclin-like protein</fullName>
    </submittedName>
</protein>
<name>A0ACC3S2V6_9PEZI</name>
<keyword evidence="2" id="KW-1185">Reference proteome</keyword>
<organism evidence="1 2">
    <name type="scientific">Zalaria obscura</name>
    <dbReference type="NCBI Taxonomy" id="2024903"/>
    <lineage>
        <taxon>Eukaryota</taxon>
        <taxon>Fungi</taxon>
        <taxon>Dikarya</taxon>
        <taxon>Ascomycota</taxon>
        <taxon>Pezizomycotina</taxon>
        <taxon>Dothideomycetes</taxon>
        <taxon>Dothideomycetidae</taxon>
        <taxon>Dothideales</taxon>
        <taxon>Zalariaceae</taxon>
        <taxon>Zalaria</taxon>
    </lineage>
</organism>
<evidence type="ECO:0000313" key="1">
    <source>
        <dbReference type="EMBL" id="KAK8192628.1"/>
    </source>
</evidence>
<comment type="caution">
    <text evidence="1">The sequence shown here is derived from an EMBL/GenBank/DDBJ whole genome shotgun (WGS) entry which is preliminary data.</text>
</comment>
<dbReference type="Proteomes" id="UP001320706">
    <property type="component" value="Unassembled WGS sequence"/>
</dbReference>
<reference evidence="1" key="1">
    <citation type="submission" date="2024-02" db="EMBL/GenBank/DDBJ databases">
        <title>Metagenome Assembled Genome of Zalaria obscura JY119.</title>
        <authorList>
            <person name="Vighnesh L."/>
            <person name="Jagadeeshwari U."/>
            <person name="Venkata Ramana C."/>
            <person name="Sasikala C."/>
        </authorList>
    </citation>
    <scope>NUCLEOTIDE SEQUENCE</scope>
    <source>
        <strain evidence="1">JY119</strain>
    </source>
</reference>